<dbReference type="PANTHER" id="PTHR10529">
    <property type="entry name" value="AP COMPLEX SUBUNIT MU"/>
    <property type="match status" value="1"/>
</dbReference>
<dbReference type="InterPro" id="IPR050431">
    <property type="entry name" value="Adaptor_comp_med_subunit"/>
</dbReference>
<feature type="region of interest" description="Disordered" evidence="5">
    <location>
        <begin position="468"/>
        <end position="500"/>
    </location>
</feature>
<dbReference type="AlphaFoldDB" id="A0A4S9T6G0"/>
<dbReference type="InterPro" id="IPR001392">
    <property type="entry name" value="Clathrin_mu"/>
</dbReference>
<protein>
    <submittedName>
        <fullName evidence="7">Clathrin adaptor, mu subunit</fullName>
    </submittedName>
</protein>
<dbReference type="CDD" id="cd14837">
    <property type="entry name" value="AP3_Mu_N"/>
    <property type="match status" value="1"/>
</dbReference>
<dbReference type="Pfam" id="PF00928">
    <property type="entry name" value="Adap_comp_sub"/>
    <property type="match status" value="1"/>
</dbReference>
<evidence type="ECO:0000313" key="7">
    <source>
        <dbReference type="EMBL" id="THZ20020.1"/>
    </source>
</evidence>
<dbReference type="Gene3D" id="3.30.450.60">
    <property type="match status" value="1"/>
</dbReference>
<evidence type="ECO:0000259" key="6">
    <source>
        <dbReference type="PROSITE" id="PS51072"/>
    </source>
</evidence>
<dbReference type="InterPro" id="IPR011012">
    <property type="entry name" value="Longin-like_dom_sf"/>
</dbReference>
<comment type="subcellular location">
    <subcellularLocation>
        <location evidence="1">Endomembrane system</location>
    </subcellularLocation>
</comment>
<keyword evidence="4" id="KW-0472">Membrane</keyword>
<dbReference type="GO" id="GO:0006886">
    <property type="term" value="P:intracellular protein transport"/>
    <property type="evidence" value="ECO:0007669"/>
    <property type="project" value="InterPro"/>
</dbReference>
<dbReference type="SUPFAM" id="SSF49447">
    <property type="entry name" value="Second domain of Mu2 adaptin subunit (ap50) of ap2 adaptor"/>
    <property type="match status" value="1"/>
</dbReference>
<reference evidence="7 8" key="1">
    <citation type="submission" date="2018-10" db="EMBL/GenBank/DDBJ databases">
        <title>Fifty Aureobasidium pullulans genomes reveal a recombining polyextremotolerant generalist.</title>
        <authorList>
            <person name="Gostincar C."/>
            <person name="Turk M."/>
            <person name="Zajc J."/>
            <person name="Gunde-Cimerman N."/>
        </authorList>
    </citation>
    <scope>NUCLEOTIDE SEQUENCE [LARGE SCALE GENOMIC DNA]</scope>
    <source>
        <strain evidence="7 8">EXF-3844</strain>
    </source>
</reference>
<feature type="compositionally biased region" description="Polar residues" evidence="5">
    <location>
        <begin position="480"/>
        <end position="489"/>
    </location>
</feature>
<evidence type="ECO:0000256" key="5">
    <source>
        <dbReference type="SAM" id="MobiDB-lite"/>
    </source>
</evidence>
<dbReference type="InterPro" id="IPR028565">
    <property type="entry name" value="MHD"/>
</dbReference>
<evidence type="ECO:0000256" key="3">
    <source>
        <dbReference type="ARBA" id="ARBA00022927"/>
    </source>
</evidence>
<dbReference type="Gene3D" id="2.60.40.1170">
    <property type="entry name" value="Mu homology domain, subdomain B"/>
    <property type="match status" value="1"/>
</dbReference>
<organism evidence="7 8">
    <name type="scientific">Aureobasidium pullulans</name>
    <name type="common">Black yeast</name>
    <name type="synonym">Pullularia pullulans</name>
    <dbReference type="NCBI Taxonomy" id="5580"/>
    <lineage>
        <taxon>Eukaryota</taxon>
        <taxon>Fungi</taxon>
        <taxon>Dikarya</taxon>
        <taxon>Ascomycota</taxon>
        <taxon>Pezizomycotina</taxon>
        <taxon>Dothideomycetes</taxon>
        <taxon>Dothideomycetidae</taxon>
        <taxon>Dothideales</taxon>
        <taxon>Saccotheciaceae</taxon>
        <taxon>Aureobasidium</taxon>
    </lineage>
</organism>
<evidence type="ECO:0000313" key="8">
    <source>
        <dbReference type="Proteomes" id="UP000310121"/>
    </source>
</evidence>
<sequence>MGLIEAVYIYNERNNAIVTHTFTARPPPATTVLPLYLAHSEPRPSCIYLTATNPPTLLFSMLQDGLLFLSPCSTDTEPLVVLEFLHRVADALEEFLGAPLLASKLEANYDVIAQVLGEMCDGGLIGGTEANALRDVVDTPTWMGRLLGGVGLPGTSPALGPSQTPFSGMGSGGSGSLTPTLSTAGSQIPWRRNNVRHTSNEMYVDIVETLSVTYAPSGRPLAAFANGSIAFTSKVSGVPDLLLSLRAGSGPGAEKVKRTMERPVFHPCVRLARWRDHAELSFVPPDGRFVLAGYDVDLLDPSASPLSAKAQDLNLPASIEIKTGLGATGSDFEVRLTVSHRFYTGSSGASSSSGIGSAAASSLSNNLGARPSTLRGNSGEAKAPALEDLTVSIPISSFVRNISDLRATKGEAHWSPGDTAIEWKISAKEAAAISSAGCVLRCSVVGESEDDEMGTSLSNGMKASTYDYDDDYQTDAPKPKSSSNDTANNAAGDRKKTRQNAVLMPGSASLSFGVKGWLASGLKVDSLVIDTKRSKGLGEGVRPYKGVKYLTVSRKGIETVYCLHQKSILGRTLPLNGDSELDIRESMADTIEVISLWANEQETMN</sequence>
<gene>
    <name evidence="7" type="ORF">D6C90_09647</name>
</gene>
<name>A0A4S9T6G0_AURPU</name>
<evidence type="ECO:0000256" key="1">
    <source>
        <dbReference type="ARBA" id="ARBA00004308"/>
    </source>
</evidence>
<feature type="non-terminal residue" evidence="7">
    <location>
        <position position="605"/>
    </location>
</feature>
<dbReference type="PROSITE" id="PS51072">
    <property type="entry name" value="MHD"/>
    <property type="match status" value="1"/>
</dbReference>
<keyword evidence="2" id="KW-0813">Transport</keyword>
<dbReference type="GO" id="GO:0012505">
    <property type="term" value="C:endomembrane system"/>
    <property type="evidence" value="ECO:0007669"/>
    <property type="project" value="UniProtKB-SubCell"/>
</dbReference>
<keyword evidence="3" id="KW-0653">Protein transport</keyword>
<dbReference type="EMBL" id="QZBN01001622">
    <property type="protein sequence ID" value="THZ20020.1"/>
    <property type="molecule type" value="Genomic_DNA"/>
</dbReference>
<feature type="domain" description="MHD" evidence="6">
    <location>
        <begin position="199"/>
        <end position="560"/>
    </location>
</feature>
<evidence type="ECO:0000256" key="4">
    <source>
        <dbReference type="ARBA" id="ARBA00023136"/>
    </source>
</evidence>
<dbReference type="InterPro" id="IPR036168">
    <property type="entry name" value="AP2_Mu_C_sf"/>
</dbReference>
<accession>A0A4S9T6G0</accession>
<proteinExistence type="predicted"/>
<evidence type="ECO:0000256" key="2">
    <source>
        <dbReference type="ARBA" id="ARBA00022448"/>
    </source>
</evidence>
<dbReference type="GO" id="GO:0016192">
    <property type="term" value="P:vesicle-mediated transport"/>
    <property type="evidence" value="ECO:0007669"/>
    <property type="project" value="InterPro"/>
</dbReference>
<comment type="caution">
    <text evidence="7">The sequence shown here is derived from an EMBL/GenBank/DDBJ whole genome shotgun (WGS) entry which is preliminary data.</text>
</comment>
<dbReference type="Proteomes" id="UP000310121">
    <property type="component" value="Unassembled WGS sequence"/>
</dbReference>
<dbReference type="GO" id="GO:0030131">
    <property type="term" value="C:clathrin adaptor complex"/>
    <property type="evidence" value="ECO:0007669"/>
    <property type="project" value="InterPro"/>
</dbReference>
<dbReference type="PRINTS" id="PR00314">
    <property type="entry name" value="CLATHRINADPT"/>
</dbReference>
<dbReference type="SUPFAM" id="SSF64356">
    <property type="entry name" value="SNARE-like"/>
    <property type="match status" value="1"/>
</dbReference>